<dbReference type="AlphaFoldDB" id="A0A4Q9PY95"/>
<protein>
    <submittedName>
        <fullName evidence="1">Uncharacterized protein</fullName>
    </submittedName>
</protein>
<keyword evidence="2" id="KW-1185">Reference proteome</keyword>
<evidence type="ECO:0000313" key="1">
    <source>
        <dbReference type="EMBL" id="TBU59605.1"/>
    </source>
</evidence>
<evidence type="ECO:0000313" key="2">
    <source>
        <dbReference type="Proteomes" id="UP000292082"/>
    </source>
</evidence>
<dbReference type="EMBL" id="ML145112">
    <property type="protein sequence ID" value="TBU59605.1"/>
    <property type="molecule type" value="Genomic_DNA"/>
</dbReference>
<accession>A0A4Q9PY95</accession>
<reference evidence="1 2" key="1">
    <citation type="submission" date="2019-01" db="EMBL/GenBank/DDBJ databases">
        <title>Draft genome sequences of three monokaryotic isolates of the white-rot basidiomycete fungus Dichomitus squalens.</title>
        <authorList>
            <consortium name="DOE Joint Genome Institute"/>
            <person name="Lopez S.C."/>
            <person name="Andreopoulos B."/>
            <person name="Pangilinan J."/>
            <person name="Lipzen A."/>
            <person name="Riley R."/>
            <person name="Ahrendt S."/>
            <person name="Ng V."/>
            <person name="Barry K."/>
            <person name="Daum C."/>
            <person name="Grigoriev I.V."/>
            <person name="Hilden K.S."/>
            <person name="Makela M.R."/>
            <person name="de Vries R.P."/>
        </authorList>
    </citation>
    <scope>NUCLEOTIDE SEQUENCE [LARGE SCALE GENOMIC DNA]</scope>
    <source>
        <strain evidence="1 2">CBS 464.89</strain>
    </source>
</reference>
<sequence length="96" mass="10467">MCSSTLLCLAAMVRVKPRSVVVLIDLSDATCGLLCCSRVVSLRHSLPGCLRCVGVHRRPARKAFHQWSAPEMAPERNLDTAQVGCNHLLILAESVQ</sequence>
<gene>
    <name evidence="1" type="ORF">BD310DRAFT_384445</name>
</gene>
<dbReference type="Proteomes" id="UP000292082">
    <property type="component" value="Unassembled WGS sequence"/>
</dbReference>
<organism evidence="1 2">
    <name type="scientific">Dichomitus squalens</name>
    <dbReference type="NCBI Taxonomy" id="114155"/>
    <lineage>
        <taxon>Eukaryota</taxon>
        <taxon>Fungi</taxon>
        <taxon>Dikarya</taxon>
        <taxon>Basidiomycota</taxon>
        <taxon>Agaricomycotina</taxon>
        <taxon>Agaricomycetes</taxon>
        <taxon>Polyporales</taxon>
        <taxon>Polyporaceae</taxon>
        <taxon>Dichomitus</taxon>
    </lineage>
</organism>
<proteinExistence type="predicted"/>
<name>A0A4Q9PY95_9APHY</name>